<protein>
    <submittedName>
        <fullName evidence="1">4791_t:CDS:1</fullName>
    </submittedName>
</protein>
<accession>A0ACA9PBP7</accession>
<dbReference type="Proteomes" id="UP000789860">
    <property type="component" value="Unassembled WGS sequence"/>
</dbReference>
<proteinExistence type="predicted"/>
<feature type="non-terminal residue" evidence="1">
    <location>
        <position position="49"/>
    </location>
</feature>
<gene>
    <name evidence="1" type="ORF">SCALOS_LOCUS10459</name>
</gene>
<dbReference type="EMBL" id="CAJVPM010039094">
    <property type="protein sequence ID" value="CAG8699926.1"/>
    <property type="molecule type" value="Genomic_DNA"/>
</dbReference>
<name>A0ACA9PBP7_9GLOM</name>
<sequence length="49" mass="6162">EIHTKELCDLRKRYFQNILICQPFSKYFIEIEADDKCMYCYYWVERANM</sequence>
<feature type="non-terminal residue" evidence="1">
    <location>
        <position position="1"/>
    </location>
</feature>
<comment type="caution">
    <text evidence="1">The sequence shown here is derived from an EMBL/GenBank/DDBJ whole genome shotgun (WGS) entry which is preliminary data.</text>
</comment>
<reference evidence="1" key="1">
    <citation type="submission" date="2021-06" db="EMBL/GenBank/DDBJ databases">
        <authorList>
            <person name="Kallberg Y."/>
            <person name="Tangrot J."/>
            <person name="Rosling A."/>
        </authorList>
    </citation>
    <scope>NUCLEOTIDE SEQUENCE</scope>
    <source>
        <strain evidence="1">AU212A</strain>
    </source>
</reference>
<evidence type="ECO:0000313" key="1">
    <source>
        <dbReference type="EMBL" id="CAG8699926.1"/>
    </source>
</evidence>
<keyword evidence="2" id="KW-1185">Reference proteome</keyword>
<organism evidence="1 2">
    <name type="scientific">Scutellospora calospora</name>
    <dbReference type="NCBI Taxonomy" id="85575"/>
    <lineage>
        <taxon>Eukaryota</taxon>
        <taxon>Fungi</taxon>
        <taxon>Fungi incertae sedis</taxon>
        <taxon>Mucoromycota</taxon>
        <taxon>Glomeromycotina</taxon>
        <taxon>Glomeromycetes</taxon>
        <taxon>Diversisporales</taxon>
        <taxon>Gigasporaceae</taxon>
        <taxon>Scutellospora</taxon>
    </lineage>
</organism>
<evidence type="ECO:0000313" key="2">
    <source>
        <dbReference type="Proteomes" id="UP000789860"/>
    </source>
</evidence>